<keyword evidence="3" id="KW-0479">Metal-binding</keyword>
<evidence type="ECO:0000256" key="6">
    <source>
        <dbReference type="ARBA" id="ARBA00023288"/>
    </source>
</evidence>
<dbReference type="Pfam" id="PF13499">
    <property type="entry name" value="EF-hand_7"/>
    <property type="match status" value="1"/>
</dbReference>
<dbReference type="InterPro" id="IPR002048">
    <property type="entry name" value="EF_hand_dom"/>
</dbReference>
<keyword evidence="9" id="KW-1185">Reference proteome</keyword>
<evidence type="ECO:0000256" key="2">
    <source>
        <dbReference type="ARBA" id="ARBA00022707"/>
    </source>
</evidence>
<dbReference type="InterPro" id="IPR018247">
    <property type="entry name" value="EF_Hand_1_Ca_BS"/>
</dbReference>
<feature type="domain" description="EF-hand" evidence="7">
    <location>
        <begin position="90"/>
        <end position="125"/>
    </location>
</feature>
<dbReference type="SUPFAM" id="SSF47473">
    <property type="entry name" value="EF-hand"/>
    <property type="match status" value="1"/>
</dbReference>
<keyword evidence="6" id="KW-0449">Lipoprotein</keyword>
<dbReference type="Proteomes" id="UP000708148">
    <property type="component" value="Unassembled WGS sequence"/>
</dbReference>
<keyword evidence="2" id="KW-0519">Myristate</keyword>
<dbReference type="PANTHER" id="PTHR23055">
    <property type="entry name" value="CALCIUM BINDING PROTEINS"/>
    <property type="match status" value="1"/>
</dbReference>
<name>A0A8S1JGZ1_9CHLO</name>
<evidence type="ECO:0000259" key="7">
    <source>
        <dbReference type="PROSITE" id="PS50222"/>
    </source>
</evidence>
<evidence type="ECO:0000256" key="5">
    <source>
        <dbReference type="ARBA" id="ARBA00022837"/>
    </source>
</evidence>
<dbReference type="PROSITE" id="PS00018">
    <property type="entry name" value="EF_HAND_1"/>
    <property type="match status" value="1"/>
</dbReference>
<organism evidence="8 9">
    <name type="scientific">Ostreobium quekettii</name>
    <dbReference type="NCBI Taxonomy" id="121088"/>
    <lineage>
        <taxon>Eukaryota</taxon>
        <taxon>Viridiplantae</taxon>
        <taxon>Chlorophyta</taxon>
        <taxon>core chlorophytes</taxon>
        <taxon>Ulvophyceae</taxon>
        <taxon>TCBD clade</taxon>
        <taxon>Bryopsidales</taxon>
        <taxon>Ostreobineae</taxon>
        <taxon>Ostreobiaceae</taxon>
        <taxon>Ostreobium</taxon>
    </lineage>
</organism>
<evidence type="ECO:0000256" key="1">
    <source>
        <dbReference type="ARBA" id="ARBA00006049"/>
    </source>
</evidence>
<evidence type="ECO:0000256" key="3">
    <source>
        <dbReference type="ARBA" id="ARBA00022723"/>
    </source>
</evidence>
<comment type="similarity">
    <text evidence="1">Belongs to the recoverin family.</text>
</comment>
<comment type="caution">
    <text evidence="8">The sequence shown here is derived from an EMBL/GenBank/DDBJ whole genome shotgun (WGS) entry which is preliminary data.</text>
</comment>
<dbReference type="SMART" id="SM00054">
    <property type="entry name" value="EFh"/>
    <property type="match status" value="2"/>
</dbReference>
<dbReference type="PROSITE" id="PS50222">
    <property type="entry name" value="EF_HAND_2"/>
    <property type="match status" value="2"/>
</dbReference>
<evidence type="ECO:0000256" key="4">
    <source>
        <dbReference type="ARBA" id="ARBA00022737"/>
    </source>
</evidence>
<dbReference type="OrthoDB" id="40902at2759"/>
<accession>A0A8S1JGZ1</accession>
<evidence type="ECO:0000313" key="8">
    <source>
        <dbReference type="EMBL" id="CAD7703412.1"/>
    </source>
</evidence>
<dbReference type="InterPro" id="IPR011992">
    <property type="entry name" value="EF-hand-dom_pair"/>
</dbReference>
<proteinExistence type="inferred from homology"/>
<dbReference type="Gene3D" id="1.10.238.10">
    <property type="entry name" value="EF-hand"/>
    <property type="match status" value="1"/>
</dbReference>
<gene>
    <name evidence="8" type="ORF">OSTQU699_LOCUS8768</name>
</gene>
<sequence>MKRRVLQELHETTSFTAFELQSMINHWRGHGGMENDQVDRGAFRRMVTHVFGEVDEDLYDSLFTAMDEDCTGRIDLKQIICALSTIFRGQKEEMLNFWFKMYDGDHDGLLAKPEFEQMLRDVNNAGRRAQPLLLFHHRRPCGAAALRASAVTARGGNVCARARQRCLMT</sequence>
<protein>
    <recommendedName>
        <fullName evidence="7">EF-hand domain-containing protein</fullName>
    </recommendedName>
</protein>
<dbReference type="InterPro" id="IPR028846">
    <property type="entry name" value="Recoverin"/>
</dbReference>
<dbReference type="AlphaFoldDB" id="A0A8S1JGZ1"/>
<reference evidence="8" key="1">
    <citation type="submission" date="2020-12" db="EMBL/GenBank/DDBJ databases">
        <authorList>
            <person name="Iha C."/>
        </authorList>
    </citation>
    <scope>NUCLEOTIDE SEQUENCE</scope>
</reference>
<dbReference type="EMBL" id="CAJHUC010002215">
    <property type="protein sequence ID" value="CAD7703412.1"/>
    <property type="molecule type" value="Genomic_DNA"/>
</dbReference>
<dbReference type="GO" id="GO:0005509">
    <property type="term" value="F:calcium ion binding"/>
    <property type="evidence" value="ECO:0007669"/>
    <property type="project" value="InterPro"/>
</dbReference>
<feature type="domain" description="EF-hand" evidence="7">
    <location>
        <begin position="54"/>
        <end position="89"/>
    </location>
</feature>
<evidence type="ECO:0000313" key="9">
    <source>
        <dbReference type="Proteomes" id="UP000708148"/>
    </source>
</evidence>
<dbReference type="PRINTS" id="PR00450">
    <property type="entry name" value="RECOVERIN"/>
</dbReference>
<dbReference type="PANTHER" id="PTHR23055:SF178">
    <property type="entry name" value="NEUROCALCIN HOMOLOG"/>
    <property type="match status" value="1"/>
</dbReference>
<keyword evidence="5" id="KW-0106">Calcium</keyword>
<keyword evidence="4" id="KW-0677">Repeat</keyword>